<evidence type="ECO:0000256" key="2">
    <source>
        <dbReference type="ARBA" id="ARBA00022723"/>
    </source>
</evidence>
<dbReference type="EMBL" id="VZZJ01000005">
    <property type="protein sequence ID" value="KAB1074370.1"/>
    <property type="molecule type" value="Genomic_DNA"/>
</dbReference>
<dbReference type="InterPro" id="IPR006913">
    <property type="entry name" value="CENP-V/GFA"/>
</dbReference>
<dbReference type="PANTHER" id="PTHR33337">
    <property type="entry name" value="GFA DOMAIN-CONTAINING PROTEIN"/>
    <property type="match status" value="1"/>
</dbReference>
<dbReference type="GO" id="GO:0046872">
    <property type="term" value="F:metal ion binding"/>
    <property type="evidence" value="ECO:0007669"/>
    <property type="project" value="UniProtKB-KW"/>
</dbReference>
<evidence type="ECO:0000256" key="4">
    <source>
        <dbReference type="ARBA" id="ARBA00023239"/>
    </source>
</evidence>
<dbReference type="PANTHER" id="PTHR33337:SF40">
    <property type="entry name" value="CENP-V_GFA DOMAIN-CONTAINING PROTEIN-RELATED"/>
    <property type="match status" value="1"/>
</dbReference>
<dbReference type="PROSITE" id="PS51891">
    <property type="entry name" value="CENP_V_GFA"/>
    <property type="match status" value="1"/>
</dbReference>
<keyword evidence="7" id="KW-1185">Reference proteome</keyword>
<sequence>MMEARCQCGQLSVALPGPSASVVACHCGYCQRRSGSPFGVLAYYPDESVTITGEATRYARPTAAGGTFETFFCPTCGSTVYARAGKHPTKLGISVGAICDPGYPAPVRSAWEEGKHAWVVIPEPAEHYPRGRS</sequence>
<keyword evidence="4" id="KW-0456">Lyase</keyword>
<dbReference type="Proteomes" id="UP000441523">
    <property type="component" value="Unassembled WGS sequence"/>
</dbReference>
<dbReference type="Pfam" id="PF04828">
    <property type="entry name" value="GFA"/>
    <property type="match status" value="1"/>
</dbReference>
<accession>A0A6N6MWV6</accession>
<dbReference type="Gene3D" id="3.90.1590.10">
    <property type="entry name" value="glutathione-dependent formaldehyde- activating enzyme (gfa)"/>
    <property type="match status" value="1"/>
</dbReference>
<keyword evidence="2" id="KW-0479">Metal-binding</keyword>
<feature type="domain" description="CENP-V/GFA" evidence="5">
    <location>
        <begin position="2"/>
        <end position="112"/>
    </location>
</feature>
<name>A0A6N6MWV6_9HYPH</name>
<evidence type="ECO:0000313" key="7">
    <source>
        <dbReference type="Proteomes" id="UP000441523"/>
    </source>
</evidence>
<organism evidence="6 7">
    <name type="scientific">Methylobacterium planeticum</name>
    <dbReference type="NCBI Taxonomy" id="2615211"/>
    <lineage>
        <taxon>Bacteria</taxon>
        <taxon>Pseudomonadati</taxon>
        <taxon>Pseudomonadota</taxon>
        <taxon>Alphaproteobacteria</taxon>
        <taxon>Hyphomicrobiales</taxon>
        <taxon>Methylobacteriaceae</taxon>
        <taxon>Methylobacterium</taxon>
    </lineage>
</organism>
<evidence type="ECO:0000259" key="5">
    <source>
        <dbReference type="PROSITE" id="PS51891"/>
    </source>
</evidence>
<comment type="caution">
    <text evidence="6">The sequence shown here is derived from an EMBL/GenBank/DDBJ whole genome shotgun (WGS) entry which is preliminary data.</text>
</comment>
<evidence type="ECO:0000313" key="6">
    <source>
        <dbReference type="EMBL" id="KAB1074370.1"/>
    </source>
</evidence>
<reference evidence="6 7" key="1">
    <citation type="submission" date="2019-09" db="EMBL/GenBank/DDBJ databases">
        <title>YIM 132548 draft genome.</title>
        <authorList>
            <person name="Jiang L."/>
        </authorList>
    </citation>
    <scope>NUCLEOTIDE SEQUENCE [LARGE SCALE GENOMIC DNA]</scope>
    <source>
        <strain evidence="6 7">YIM 132548</strain>
    </source>
</reference>
<protein>
    <submittedName>
        <fullName evidence="6">GFA family protein</fullName>
    </submittedName>
</protein>
<gene>
    <name evidence="6" type="ORF">F6X51_08340</name>
</gene>
<dbReference type="InterPro" id="IPR011057">
    <property type="entry name" value="Mss4-like_sf"/>
</dbReference>
<evidence type="ECO:0000256" key="1">
    <source>
        <dbReference type="ARBA" id="ARBA00005495"/>
    </source>
</evidence>
<dbReference type="AlphaFoldDB" id="A0A6N6MWV6"/>
<comment type="similarity">
    <text evidence="1">Belongs to the Gfa family.</text>
</comment>
<dbReference type="SUPFAM" id="SSF51316">
    <property type="entry name" value="Mss4-like"/>
    <property type="match status" value="1"/>
</dbReference>
<dbReference type="GO" id="GO:0016846">
    <property type="term" value="F:carbon-sulfur lyase activity"/>
    <property type="evidence" value="ECO:0007669"/>
    <property type="project" value="InterPro"/>
</dbReference>
<proteinExistence type="inferred from homology"/>
<dbReference type="PROSITE" id="PS51257">
    <property type="entry name" value="PROKAR_LIPOPROTEIN"/>
    <property type="match status" value="1"/>
</dbReference>
<keyword evidence="3" id="KW-0862">Zinc</keyword>
<evidence type="ECO:0000256" key="3">
    <source>
        <dbReference type="ARBA" id="ARBA00022833"/>
    </source>
</evidence>